<dbReference type="AlphaFoldDB" id="A0A835G6B2"/>
<evidence type="ECO:0008006" key="3">
    <source>
        <dbReference type="Google" id="ProtNLM"/>
    </source>
</evidence>
<sequence length="294" mass="33614">MVELRLEPFLKDSIILLLYMIITTKATIATNNKLEKAGNAFAQEISAVTGDMRRPKKVRLKWENLKKSARKLKKRRKLSEEVQRAQRDKDLSCIKTVMCMRWTHITYIVENMQKLIQKVAMLSVQINEVLATITQKIDQPVAVTLLKDANPEENEPFCLEQIENKQQLELLQNTLIDKTERSKLQNQLSFLFQPCEDTRRGSPGPQKSGARVDTVRKASNQKVVLRCASKTYSGLKVQEPKLMDPLVCVKGVLSSYSDKKIVDLLKVQNKHLLQHLVSKFTIPPPYQSITDGKD</sequence>
<keyword evidence="2" id="KW-1185">Reference proteome</keyword>
<protein>
    <recommendedName>
        <fullName evidence="3">Regulatory protein zeste</fullName>
    </recommendedName>
</protein>
<name>A0A835G6B2_SPOEX</name>
<comment type="caution">
    <text evidence="1">The sequence shown here is derived from an EMBL/GenBank/DDBJ whole genome shotgun (WGS) entry which is preliminary data.</text>
</comment>
<gene>
    <name evidence="1" type="ORF">HW555_012096</name>
</gene>
<organism evidence="1 2">
    <name type="scientific">Spodoptera exigua</name>
    <name type="common">Beet armyworm</name>
    <name type="synonym">Noctua fulgens</name>
    <dbReference type="NCBI Taxonomy" id="7107"/>
    <lineage>
        <taxon>Eukaryota</taxon>
        <taxon>Metazoa</taxon>
        <taxon>Ecdysozoa</taxon>
        <taxon>Arthropoda</taxon>
        <taxon>Hexapoda</taxon>
        <taxon>Insecta</taxon>
        <taxon>Pterygota</taxon>
        <taxon>Neoptera</taxon>
        <taxon>Endopterygota</taxon>
        <taxon>Lepidoptera</taxon>
        <taxon>Glossata</taxon>
        <taxon>Ditrysia</taxon>
        <taxon>Noctuoidea</taxon>
        <taxon>Noctuidae</taxon>
        <taxon>Amphipyrinae</taxon>
        <taxon>Spodoptera</taxon>
    </lineage>
</organism>
<dbReference type="EMBL" id="JACKWZ010000406">
    <property type="protein sequence ID" value="KAF9408122.1"/>
    <property type="molecule type" value="Genomic_DNA"/>
</dbReference>
<accession>A0A835G6B2</accession>
<dbReference type="Proteomes" id="UP000648187">
    <property type="component" value="Unassembled WGS sequence"/>
</dbReference>
<evidence type="ECO:0000313" key="2">
    <source>
        <dbReference type="Proteomes" id="UP000648187"/>
    </source>
</evidence>
<evidence type="ECO:0000313" key="1">
    <source>
        <dbReference type="EMBL" id="KAF9408122.1"/>
    </source>
</evidence>
<proteinExistence type="predicted"/>
<reference evidence="1" key="1">
    <citation type="submission" date="2020-08" db="EMBL/GenBank/DDBJ databases">
        <title>Spodoptera exigua strain:BAW_Kor-Di-RS1 Genome sequencing and assembly.</title>
        <authorList>
            <person name="Kim J."/>
            <person name="Nam H.Y."/>
            <person name="Kwon M."/>
            <person name="Choi J.H."/>
            <person name="Cho S.R."/>
            <person name="Kim G.-H."/>
        </authorList>
    </citation>
    <scope>NUCLEOTIDE SEQUENCE</scope>
    <source>
        <strain evidence="1">BAW_Kor-Di-RS1</strain>
        <tissue evidence="1">Whole-body</tissue>
    </source>
</reference>